<dbReference type="Proteomes" id="UP000325577">
    <property type="component" value="Linkage Group LG2"/>
</dbReference>
<feature type="region of interest" description="Disordered" evidence="1">
    <location>
        <begin position="75"/>
        <end position="102"/>
    </location>
</feature>
<accession>A0A5J5AM20</accession>
<feature type="compositionally biased region" description="Basic and acidic residues" evidence="1">
    <location>
        <begin position="75"/>
        <end position="99"/>
    </location>
</feature>
<dbReference type="EMBL" id="CM018043">
    <property type="protein sequence ID" value="KAA8531249.1"/>
    <property type="molecule type" value="Genomic_DNA"/>
</dbReference>
<evidence type="ECO:0000256" key="1">
    <source>
        <dbReference type="SAM" id="MobiDB-lite"/>
    </source>
</evidence>
<evidence type="ECO:0000313" key="3">
    <source>
        <dbReference type="Proteomes" id="UP000325577"/>
    </source>
</evidence>
<proteinExistence type="predicted"/>
<gene>
    <name evidence="2" type="ORF">F0562_005958</name>
</gene>
<keyword evidence="3" id="KW-1185">Reference proteome</keyword>
<name>A0A5J5AM20_9ASTE</name>
<dbReference type="AlphaFoldDB" id="A0A5J5AM20"/>
<organism evidence="2 3">
    <name type="scientific">Nyssa sinensis</name>
    <dbReference type="NCBI Taxonomy" id="561372"/>
    <lineage>
        <taxon>Eukaryota</taxon>
        <taxon>Viridiplantae</taxon>
        <taxon>Streptophyta</taxon>
        <taxon>Embryophyta</taxon>
        <taxon>Tracheophyta</taxon>
        <taxon>Spermatophyta</taxon>
        <taxon>Magnoliopsida</taxon>
        <taxon>eudicotyledons</taxon>
        <taxon>Gunneridae</taxon>
        <taxon>Pentapetalae</taxon>
        <taxon>asterids</taxon>
        <taxon>Cornales</taxon>
        <taxon>Nyssaceae</taxon>
        <taxon>Nyssa</taxon>
    </lineage>
</organism>
<reference evidence="2 3" key="1">
    <citation type="submission" date="2019-09" db="EMBL/GenBank/DDBJ databases">
        <title>A chromosome-level genome assembly of the Chinese tupelo Nyssa sinensis.</title>
        <authorList>
            <person name="Yang X."/>
            <person name="Kang M."/>
            <person name="Yang Y."/>
            <person name="Xiong H."/>
            <person name="Wang M."/>
            <person name="Zhang Z."/>
            <person name="Wang Z."/>
            <person name="Wu H."/>
            <person name="Ma T."/>
            <person name="Liu J."/>
            <person name="Xi Z."/>
        </authorList>
    </citation>
    <scope>NUCLEOTIDE SEQUENCE [LARGE SCALE GENOMIC DNA]</scope>
    <source>
        <strain evidence="2">J267</strain>
        <tissue evidence="2">Leaf</tissue>
    </source>
</reference>
<protein>
    <submittedName>
        <fullName evidence="2">Uncharacterized protein</fullName>
    </submittedName>
</protein>
<sequence>MGSRLQCECVTVYILCGRGEGNKAADSSGEYKYIIYCVMEVNWTVEGKLRSRLQPKLLEGETEKIEIGNRGWSRENRGRKEKREREKEKGEKGEEREKAGAAGRGSDLAVGLDFGAEVSAAELVGAAGICVFMCIVKRRGREIAAILSGVETLIQSCPCWRGCVNAVGGRIVNGRWVSCSSGDVVVLWGFPVWPVASV</sequence>
<evidence type="ECO:0000313" key="2">
    <source>
        <dbReference type="EMBL" id="KAA8531249.1"/>
    </source>
</evidence>